<keyword evidence="2" id="KW-1185">Reference proteome</keyword>
<organism evidence="1 2">
    <name type="scientific">Trichogramma brassicae</name>
    <dbReference type="NCBI Taxonomy" id="86971"/>
    <lineage>
        <taxon>Eukaryota</taxon>
        <taxon>Metazoa</taxon>
        <taxon>Ecdysozoa</taxon>
        <taxon>Arthropoda</taxon>
        <taxon>Hexapoda</taxon>
        <taxon>Insecta</taxon>
        <taxon>Pterygota</taxon>
        <taxon>Neoptera</taxon>
        <taxon>Endopterygota</taxon>
        <taxon>Hymenoptera</taxon>
        <taxon>Apocrita</taxon>
        <taxon>Proctotrupomorpha</taxon>
        <taxon>Chalcidoidea</taxon>
        <taxon>Trichogrammatidae</taxon>
        <taxon>Trichogramma</taxon>
    </lineage>
</organism>
<name>A0A6H5I599_9HYME</name>
<proteinExistence type="predicted"/>
<dbReference type="EMBL" id="CADCXV010000439">
    <property type="protein sequence ID" value="CAB0030190.1"/>
    <property type="molecule type" value="Genomic_DNA"/>
</dbReference>
<gene>
    <name evidence="1" type="ORF">TBRA_LOCUS2199</name>
</gene>
<protein>
    <submittedName>
        <fullName evidence="1">Uncharacterized protein</fullName>
    </submittedName>
</protein>
<evidence type="ECO:0000313" key="2">
    <source>
        <dbReference type="Proteomes" id="UP000479190"/>
    </source>
</evidence>
<dbReference type="Proteomes" id="UP000479190">
    <property type="component" value="Unassembled WGS sequence"/>
</dbReference>
<evidence type="ECO:0000313" key="1">
    <source>
        <dbReference type="EMBL" id="CAB0030190.1"/>
    </source>
</evidence>
<reference evidence="1 2" key="1">
    <citation type="submission" date="2020-02" db="EMBL/GenBank/DDBJ databases">
        <authorList>
            <person name="Ferguson B K."/>
        </authorList>
    </citation>
    <scope>NUCLEOTIDE SEQUENCE [LARGE SCALE GENOMIC DNA]</scope>
</reference>
<sequence>MIGVIINRKTVMIRGARPQFKCIIIRAKFSIDQALRSNQLLGQGRHAGARSCDGRKPSATRMRKRIRAPLAAALGAMTDELAEYGKDRTVERWCVRGQKFMHTSLTLPVQMEINYCL</sequence>
<dbReference type="AlphaFoldDB" id="A0A6H5I599"/>
<accession>A0A6H5I599</accession>